<dbReference type="Proteomes" id="UP000838412">
    <property type="component" value="Chromosome 13"/>
</dbReference>
<keyword evidence="2" id="KW-1133">Transmembrane helix</keyword>
<feature type="signal peptide" evidence="3">
    <location>
        <begin position="1"/>
        <end position="33"/>
    </location>
</feature>
<evidence type="ECO:0000256" key="2">
    <source>
        <dbReference type="SAM" id="Phobius"/>
    </source>
</evidence>
<feature type="chain" id="PRO_5035430728" evidence="3">
    <location>
        <begin position="34"/>
        <end position="380"/>
    </location>
</feature>
<keyword evidence="2" id="KW-0812">Transmembrane</keyword>
<keyword evidence="2" id="KW-0472">Membrane</keyword>
<feature type="compositionally biased region" description="Basic and acidic residues" evidence="1">
    <location>
        <begin position="346"/>
        <end position="361"/>
    </location>
</feature>
<dbReference type="OrthoDB" id="10048757at2759"/>
<organism evidence="4 5">
    <name type="scientific">Branchiostoma lanceolatum</name>
    <name type="common">Common lancelet</name>
    <name type="synonym">Amphioxus lanceolatum</name>
    <dbReference type="NCBI Taxonomy" id="7740"/>
    <lineage>
        <taxon>Eukaryota</taxon>
        <taxon>Metazoa</taxon>
        <taxon>Chordata</taxon>
        <taxon>Cephalochordata</taxon>
        <taxon>Leptocardii</taxon>
        <taxon>Amphioxiformes</taxon>
        <taxon>Branchiostomatidae</taxon>
        <taxon>Branchiostoma</taxon>
    </lineage>
</organism>
<keyword evidence="5" id="KW-1185">Reference proteome</keyword>
<reference evidence="4" key="1">
    <citation type="submission" date="2022-01" db="EMBL/GenBank/DDBJ databases">
        <authorList>
            <person name="Braso-Vives M."/>
        </authorList>
    </citation>
    <scope>NUCLEOTIDE SEQUENCE</scope>
</reference>
<protein>
    <submittedName>
        <fullName evidence="4">Hypp7074 protein</fullName>
    </submittedName>
</protein>
<keyword evidence="3" id="KW-0732">Signal</keyword>
<name>A0A8J9YXD1_BRALA</name>
<dbReference type="AlphaFoldDB" id="A0A8J9YXD1"/>
<sequence>MKKCTRSRTMGGPTVNVFLLLMLLMMYSGELLAQATTNLTTTVENTTSGMSSVSMTTVAMTTAAVTTNRAGITTTGSMTEPVMSSTLIIIVSIVCGTIVFILFGIALIVLACRIGRRRGRPEQRKQDVESAGTPSTDSGHASRPPTPGDEAGGTELIPLSELPGGKARRAAPPSPPRSSSRDETEWVPFAQLEAARSNEDSPTPPPSDSSGEDADIYAVIPDRKEPKDEDDKLYDTPPAGEDDDDNLYDIPPIEKDCDDDLYDTPPIEDDEDFYSTIGESTLKKSAPQEDEDLTPPEGAVDQMYAKVDKSKKKRPTHHEDRYPALEAKEGPPEDTGNYYFTLEEVTGLKKETAAVEKDKRRPATWPTESSEGRQRIQGEI</sequence>
<feature type="transmembrane region" description="Helical" evidence="2">
    <location>
        <begin position="87"/>
        <end position="110"/>
    </location>
</feature>
<proteinExistence type="predicted"/>
<evidence type="ECO:0000256" key="1">
    <source>
        <dbReference type="SAM" id="MobiDB-lite"/>
    </source>
</evidence>
<accession>A0A8J9YXD1</accession>
<feature type="compositionally biased region" description="Basic and acidic residues" evidence="1">
    <location>
        <begin position="317"/>
        <end position="331"/>
    </location>
</feature>
<evidence type="ECO:0000256" key="3">
    <source>
        <dbReference type="SAM" id="SignalP"/>
    </source>
</evidence>
<feature type="compositionally biased region" description="Acidic residues" evidence="1">
    <location>
        <begin position="256"/>
        <end position="273"/>
    </location>
</feature>
<dbReference type="EMBL" id="OV696698">
    <property type="protein sequence ID" value="CAH1243349.1"/>
    <property type="molecule type" value="Genomic_DNA"/>
</dbReference>
<evidence type="ECO:0000313" key="4">
    <source>
        <dbReference type="EMBL" id="CAH1243349.1"/>
    </source>
</evidence>
<evidence type="ECO:0000313" key="5">
    <source>
        <dbReference type="Proteomes" id="UP000838412"/>
    </source>
</evidence>
<feature type="compositionally biased region" description="Basic and acidic residues" evidence="1">
    <location>
        <begin position="221"/>
        <end position="234"/>
    </location>
</feature>
<feature type="region of interest" description="Disordered" evidence="1">
    <location>
        <begin position="118"/>
        <end position="380"/>
    </location>
</feature>
<feature type="compositionally biased region" description="Basic and acidic residues" evidence="1">
    <location>
        <begin position="370"/>
        <end position="380"/>
    </location>
</feature>
<gene>
    <name evidence="4" type="primary">Hypp7074</name>
    <name evidence="4" type="ORF">BLAG_LOCUS6343</name>
</gene>